<dbReference type="Proteomes" id="UP001163046">
    <property type="component" value="Unassembled WGS sequence"/>
</dbReference>
<reference evidence="2" key="1">
    <citation type="submission" date="2023-01" db="EMBL/GenBank/DDBJ databases">
        <title>Genome assembly of the deep-sea coral Lophelia pertusa.</title>
        <authorList>
            <person name="Herrera S."/>
            <person name="Cordes E."/>
        </authorList>
    </citation>
    <scope>NUCLEOTIDE SEQUENCE</scope>
    <source>
        <strain evidence="2">USNM1676648</strain>
        <tissue evidence="2">Polyp</tissue>
    </source>
</reference>
<evidence type="ECO:0000256" key="1">
    <source>
        <dbReference type="SAM" id="MobiDB-lite"/>
    </source>
</evidence>
<evidence type="ECO:0000313" key="3">
    <source>
        <dbReference type="Proteomes" id="UP001163046"/>
    </source>
</evidence>
<evidence type="ECO:0000313" key="2">
    <source>
        <dbReference type="EMBL" id="KAJ7373663.1"/>
    </source>
</evidence>
<dbReference type="EMBL" id="MU826830">
    <property type="protein sequence ID" value="KAJ7373663.1"/>
    <property type="molecule type" value="Genomic_DNA"/>
</dbReference>
<protein>
    <submittedName>
        <fullName evidence="2">Uncharacterized protein</fullName>
    </submittedName>
</protein>
<dbReference type="AlphaFoldDB" id="A0A9X0CTI8"/>
<accession>A0A9X0CTI8</accession>
<dbReference type="OrthoDB" id="5990642at2759"/>
<comment type="caution">
    <text evidence="2">The sequence shown here is derived from an EMBL/GenBank/DDBJ whole genome shotgun (WGS) entry which is preliminary data.</text>
</comment>
<sequence length="218" mass="24022">MENTEKKGFVNGTEKDESPCPAVIGCNYLAALFCFRRNNLELELGVLKLIQLLVLGKYFQPVFNTQHSRLLLHLLPSVAAAGSGTGDEETTSSKSITTTSTSVSVTSTMDVTESLTTTSSSSYSDWSSATSSASTTDWDPTPTSTTWAASSSEVPSIEMLFMYLYEALGAPDIDHLRRRKKREAEAPSLLEKRDLAFRDDKQRRLLKKREGKQVLLLG</sequence>
<keyword evidence="3" id="KW-1185">Reference proteome</keyword>
<name>A0A9X0CTI8_9CNID</name>
<feature type="compositionally biased region" description="Low complexity" evidence="1">
    <location>
        <begin position="92"/>
        <end position="103"/>
    </location>
</feature>
<feature type="region of interest" description="Disordered" evidence="1">
    <location>
        <begin position="82"/>
        <end position="103"/>
    </location>
</feature>
<organism evidence="2 3">
    <name type="scientific">Desmophyllum pertusum</name>
    <dbReference type="NCBI Taxonomy" id="174260"/>
    <lineage>
        <taxon>Eukaryota</taxon>
        <taxon>Metazoa</taxon>
        <taxon>Cnidaria</taxon>
        <taxon>Anthozoa</taxon>
        <taxon>Hexacorallia</taxon>
        <taxon>Scleractinia</taxon>
        <taxon>Caryophylliina</taxon>
        <taxon>Caryophylliidae</taxon>
        <taxon>Desmophyllum</taxon>
    </lineage>
</organism>
<proteinExistence type="predicted"/>
<gene>
    <name evidence="2" type="ORF">OS493_011272</name>
</gene>
<feature type="region of interest" description="Disordered" evidence="1">
    <location>
        <begin position="118"/>
        <end position="148"/>
    </location>
</feature>